<gene>
    <name evidence="1" type="ORF">KSP40_PGU002591</name>
</gene>
<evidence type="ECO:0000313" key="2">
    <source>
        <dbReference type="Proteomes" id="UP001412067"/>
    </source>
</evidence>
<dbReference type="PANTHER" id="PTHR46554:SF2">
    <property type="entry name" value="TFIIS N-TERMINAL DOMAIN-CONTAINING PROTEIN"/>
    <property type="match status" value="1"/>
</dbReference>
<comment type="caution">
    <text evidence="1">The sequence shown here is derived from an EMBL/GenBank/DDBJ whole genome shotgun (WGS) entry which is preliminary data.</text>
</comment>
<reference evidence="1 2" key="1">
    <citation type="journal article" date="2022" name="Nat. Plants">
        <title>Genomes of leafy and leafless Platanthera orchids illuminate the evolution of mycoheterotrophy.</title>
        <authorList>
            <person name="Li M.H."/>
            <person name="Liu K.W."/>
            <person name="Li Z."/>
            <person name="Lu H.C."/>
            <person name="Ye Q.L."/>
            <person name="Zhang D."/>
            <person name="Wang J.Y."/>
            <person name="Li Y.F."/>
            <person name="Zhong Z.M."/>
            <person name="Liu X."/>
            <person name="Yu X."/>
            <person name="Liu D.K."/>
            <person name="Tu X.D."/>
            <person name="Liu B."/>
            <person name="Hao Y."/>
            <person name="Liao X.Y."/>
            <person name="Jiang Y.T."/>
            <person name="Sun W.H."/>
            <person name="Chen J."/>
            <person name="Chen Y.Q."/>
            <person name="Ai Y."/>
            <person name="Zhai J.W."/>
            <person name="Wu S.S."/>
            <person name="Zhou Z."/>
            <person name="Hsiao Y.Y."/>
            <person name="Wu W.L."/>
            <person name="Chen Y.Y."/>
            <person name="Lin Y.F."/>
            <person name="Hsu J.L."/>
            <person name="Li C.Y."/>
            <person name="Wang Z.W."/>
            <person name="Zhao X."/>
            <person name="Zhong W.Y."/>
            <person name="Ma X.K."/>
            <person name="Ma L."/>
            <person name="Huang J."/>
            <person name="Chen G.Z."/>
            <person name="Huang M.Z."/>
            <person name="Huang L."/>
            <person name="Peng D.H."/>
            <person name="Luo Y.B."/>
            <person name="Zou S.Q."/>
            <person name="Chen S.P."/>
            <person name="Lan S."/>
            <person name="Tsai W.C."/>
            <person name="Van de Peer Y."/>
            <person name="Liu Z.J."/>
        </authorList>
    </citation>
    <scope>NUCLEOTIDE SEQUENCE [LARGE SCALE GENOMIC DNA]</scope>
    <source>
        <strain evidence="1">Lor288</strain>
    </source>
</reference>
<proteinExistence type="predicted"/>
<keyword evidence="2" id="KW-1185">Reference proteome</keyword>
<accession>A0ABR2M577</accession>
<dbReference type="Proteomes" id="UP001412067">
    <property type="component" value="Unassembled WGS sequence"/>
</dbReference>
<name>A0ABR2M577_9ASPA</name>
<sequence length="107" mass="12149">MEGKSGSMDYWRFFRSTEVNIFEVIEKAIVVTGMNCQKEFRSRRGGIAEKLFSVRVSMCFGCNNVELLVPDTGKDLRDDEEGVSVKWELIEKGSNMDSCNGKVGRRL</sequence>
<dbReference type="PANTHER" id="PTHR46554">
    <property type="entry name" value="MEDIATOR OF RNA POLYMERASE II TRANSCRIPTION SUBUNIT 26A-RELATED"/>
    <property type="match status" value="1"/>
</dbReference>
<organism evidence="1 2">
    <name type="scientific">Platanthera guangdongensis</name>
    <dbReference type="NCBI Taxonomy" id="2320717"/>
    <lineage>
        <taxon>Eukaryota</taxon>
        <taxon>Viridiplantae</taxon>
        <taxon>Streptophyta</taxon>
        <taxon>Embryophyta</taxon>
        <taxon>Tracheophyta</taxon>
        <taxon>Spermatophyta</taxon>
        <taxon>Magnoliopsida</taxon>
        <taxon>Liliopsida</taxon>
        <taxon>Asparagales</taxon>
        <taxon>Orchidaceae</taxon>
        <taxon>Orchidoideae</taxon>
        <taxon>Orchideae</taxon>
        <taxon>Orchidinae</taxon>
        <taxon>Platanthera</taxon>
    </lineage>
</organism>
<protein>
    <submittedName>
        <fullName evidence="1">Uncharacterized protein</fullName>
    </submittedName>
</protein>
<evidence type="ECO:0000313" key="1">
    <source>
        <dbReference type="EMBL" id="KAK8959305.1"/>
    </source>
</evidence>
<dbReference type="EMBL" id="JBBWWR010000012">
    <property type="protein sequence ID" value="KAK8959305.1"/>
    <property type="molecule type" value="Genomic_DNA"/>
</dbReference>